<dbReference type="InterPro" id="IPR041428">
    <property type="entry name" value="PHsplit_syntrophin"/>
</dbReference>
<proteinExistence type="predicted"/>
<dbReference type="eggNOG" id="KOG3551">
    <property type="taxonomic scope" value="Eukaryota"/>
</dbReference>
<feature type="domain" description="PH" evidence="1">
    <location>
        <begin position="1"/>
        <end position="51"/>
    </location>
</feature>
<reference evidence="3" key="4">
    <citation type="submission" date="2015-06" db="UniProtKB">
        <authorList>
            <consortium name="EnsemblMetazoa"/>
        </authorList>
    </citation>
    <scope>IDENTIFICATION</scope>
</reference>
<name>W5JDW7_ANODA</name>
<dbReference type="HOGENOM" id="CLU_880602_0_0_1"/>
<dbReference type="PANTHER" id="PTHR10554:SF12">
    <property type="entry name" value="IP02644P"/>
    <property type="match status" value="1"/>
</dbReference>
<dbReference type="GO" id="GO:0016010">
    <property type="term" value="C:dystrophin-associated glycoprotein complex"/>
    <property type="evidence" value="ECO:0007669"/>
    <property type="project" value="TreeGrafter"/>
</dbReference>
<dbReference type="PANTHER" id="PTHR10554">
    <property type="entry name" value="SYNTROPHIN"/>
    <property type="match status" value="1"/>
</dbReference>
<evidence type="ECO:0000313" key="4">
    <source>
        <dbReference type="Proteomes" id="UP000000673"/>
    </source>
</evidence>
<dbReference type="Gene3D" id="2.30.29.30">
    <property type="entry name" value="Pleckstrin-homology domain (PH domain)/Phosphotyrosine-binding domain (PTB)"/>
    <property type="match status" value="1"/>
</dbReference>
<dbReference type="InterPro" id="IPR015482">
    <property type="entry name" value="Syntrophin"/>
</dbReference>
<dbReference type="STRING" id="43151.W5JDW7"/>
<organism evidence="2">
    <name type="scientific">Anopheles darlingi</name>
    <name type="common">Mosquito</name>
    <dbReference type="NCBI Taxonomy" id="43151"/>
    <lineage>
        <taxon>Eukaryota</taxon>
        <taxon>Metazoa</taxon>
        <taxon>Ecdysozoa</taxon>
        <taxon>Arthropoda</taxon>
        <taxon>Hexapoda</taxon>
        <taxon>Insecta</taxon>
        <taxon>Pterygota</taxon>
        <taxon>Neoptera</taxon>
        <taxon>Endopterygota</taxon>
        <taxon>Diptera</taxon>
        <taxon>Nematocera</taxon>
        <taxon>Culicoidea</taxon>
        <taxon>Culicidae</taxon>
        <taxon>Anophelinae</taxon>
        <taxon>Anopheles</taxon>
    </lineage>
</organism>
<evidence type="ECO:0000313" key="2">
    <source>
        <dbReference type="EMBL" id="ETN61090.1"/>
    </source>
</evidence>
<dbReference type="InterPro" id="IPR001849">
    <property type="entry name" value="PH_domain"/>
</dbReference>
<dbReference type="VEuPathDB" id="VectorBase:ADAC007266"/>
<sequence>MEKGEVRHVSGNRENRCIELHSPDGIHSCILRAMDPQEATTWFNALHSAIGKSTQKALLDANRALVSIIGELKHIGWLSRRSGGEQNGRSSSESSDELDKWQSIFVAVTDRELRKAKETDAEPASAGNPASDQMDMDMEAIEGPAGVPAIDRTVALYESAPWSVEAWSRPFESCPLVATRLAGAGNTSTVSSNSVGALVLSCDRTLGFPALFSRLHPDNRYLPPVSLPQSTHSSVFCIRCGTTRGVVSHWLRSETNRDMATWARVLVQGCHNAIICQREFSFRCLFQVSVSCRRSGRQRKTISHPRSRNRGVLRLL</sequence>
<dbReference type="GO" id="GO:0005198">
    <property type="term" value="F:structural molecule activity"/>
    <property type="evidence" value="ECO:0007669"/>
    <property type="project" value="InterPro"/>
</dbReference>
<reference evidence="2" key="3">
    <citation type="journal article" date="2013" name="Nucleic Acids Res.">
        <title>The genome of Anopheles darlingi, the main neotropical malaria vector.</title>
        <authorList>
            <person name="Marinotti O."/>
            <person name="Cerqueira G.C."/>
            <person name="de Almeida L.G."/>
            <person name="Ferro M.I."/>
            <person name="Loreto E.L."/>
            <person name="Zaha A."/>
            <person name="Teixeira S.M."/>
            <person name="Wespiser A.R."/>
            <person name="Almeida E Silva A."/>
            <person name="Schlindwein A.D."/>
            <person name="Pacheco A.C."/>
            <person name="Silva A.L."/>
            <person name="Graveley B.R."/>
            <person name="Walenz B.P."/>
            <person name="Lima Bde A."/>
            <person name="Ribeiro C.A."/>
            <person name="Nunes-Silva C.G."/>
            <person name="de Carvalho C.R."/>
            <person name="Soares C.M."/>
            <person name="de Menezes C.B."/>
            <person name="Matiolli C."/>
            <person name="Caffrey D."/>
            <person name="Araujo D.A."/>
            <person name="de Oliveira D.M."/>
            <person name="Golenbock D."/>
            <person name="Grisard E.C."/>
            <person name="Fantinatti-Garboggini F."/>
            <person name="de Carvalho F.M."/>
            <person name="Barcellos F.G."/>
            <person name="Prosdocimi F."/>
            <person name="May G."/>
            <person name="Azevedo Junior G.M."/>
            <person name="Guimaraes G.M."/>
            <person name="Goldman G.H."/>
            <person name="Padilha I.Q."/>
            <person name="Batista Jda S."/>
            <person name="Ferro J.A."/>
            <person name="Ribeiro J.M."/>
            <person name="Fietto J.L."/>
            <person name="Dabbas K.M."/>
            <person name="Cerdeira L."/>
            <person name="Agnez-Lima L.F."/>
            <person name="Brocchi M."/>
            <person name="de Carvalho M.O."/>
            <person name="Teixeira Mde M."/>
            <person name="Diniz Maia Mde M."/>
            <person name="Goldman M.H."/>
            <person name="Cruz Schneider M.P."/>
            <person name="Felipe M.S."/>
            <person name="Hungria M."/>
            <person name="Nicolas M.F."/>
            <person name="Pereira M."/>
            <person name="Montes M.A."/>
            <person name="Cantao M.E."/>
            <person name="Vincentz M."/>
            <person name="Rafael M.S."/>
            <person name="Silverman N."/>
            <person name="Stoco P.H."/>
            <person name="Souza R.C."/>
            <person name="Vicentini R."/>
            <person name="Gazzinelli R.T."/>
            <person name="Neves Rde O."/>
            <person name="Silva R."/>
            <person name="Astolfi-Filho S."/>
            <person name="Maciel T.E."/>
            <person name="Urmenyi T.P."/>
            <person name="Tadei W.P."/>
            <person name="Camargo E.P."/>
            <person name="de Vasconcelos A.T."/>
        </authorList>
    </citation>
    <scope>NUCLEOTIDE SEQUENCE</scope>
</reference>
<accession>W5JDW7</accession>
<keyword evidence="4" id="KW-1185">Reference proteome</keyword>
<dbReference type="AlphaFoldDB" id="W5JDW7"/>
<dbReference type="PROSITE" id="PS50003">
    <property type="entry name" value="PH_DOMAIN"/>
    <property type="match status" value="1"/>
</dbReference>
<reference evidence="2 4" key="1">
    <citation type="journal article" date="2010" name="BMC Genomics">
        <title>Combination of measures distinguishes pre-miRNAs from other stem-loops in the genome of the newly sequenced Anopheles darlingi.</title>
        <authorList>
            <person name="Mendes N.D."/>
            <person name="Freitas A.T."/>
            <person name="Vasconcelos A.T."/>
            <person name="Sagot M.F."/>
        </authorList>
    </citation>
    <scope>NUCLEOTIDE SEQUENCE</scope>
</reference>
<gene>
    <name evidence="2" type="ORF">AND_007266</name>
</gene>
<dbReference type="EMBL" id="ADMH02001785">
    <property type="protein sequence ID" value="ETN61090.1"/>
    <property type="molecule type" value="Genomic_DNA"/>
</dbReference>
<dbReference type="EnsemblMetazoa" id="ADAC007266-RA">
    <property type="protein sequence ID" value="ADAC007266-PA"/>
    <property type="gene ID" value="ADAC007266"/>
</dbReference>
<dbReference type="SUPFAM" id="SSF50729">
    <property type="entry name" value="PH domain-like"/>
    <property type="match status" value="1"/>
</dbReference>
<protein>
    <submittedName>
        <fullName evidence="2">Syntrophin</fullName>
    </submittedName>
</protein>
<dbReference type="VEuPathDB" id="VectorBase:ADAR2_010706"/>
<reference evidence="2" key="2">
    <citation type="submission" date="2010-05" db="EMBL/GenBank/DDBJ databases">
        <authorList>
            <person name="Almeida L.G."/>
            <person name="Nicolas M.F."/>
            <person name="Souza R.C."/>
            <person name="Vasconcelos A.T.R."/>
        </authorList>
    </citation>
    <scope>NUCLEOTIDE SEQUENCE</scope>
</reference>
<evidence type="ECO:0000259" key="1">
    <source>
        <dbReference type="PROSITE" id="PS50003"/>
    </source>
</evidence>
<dbReference type="Proteomes" id="UP000000673">
    <property type="component" value="Unassembled WGS sequence"/>
</dbReference>
<dbReference type="InterPro" id="IPR011993">
    <property type="entry name" value="PH-like_dom_sf"/>
</dbReference>
<evidence type="ECO:0000313" key="3">
    <source>
        <dbReference type="EnsemblMetazoa" id="ADAC007266-PA"/>
    </source>
</evidence>
<dbReference type="Pfam" id="PF18012">
    <property type="entry name" value="PH_17"/>
    <property type="match status" value="1"/>
</dbReference>